<dbReference type="AlphaFoldDB" id="A0A426FLT5"/>
<dbReference type="InterPro" id="IPR023267">
    <property type="entry name" value="RCMT"/>
</dbReference>
<dbReference type="GO" id="GO:0001510">
    <property type="term" value="P:RNA methylation"/>
    <property type="evidence" value="ECO:0007669"/>
    <property type="project" value="InterPro"/>
</dbReference>
<dbReference type="Gene3D" id="1.10.940.10">
    <property type="entry name" value="NusB-like"/>
    <property type="match status" value="1"/>
</dbReference>
<dbReference type="Gene3D" id="3.40.50.150">
    <property type="entry name" value="Vaccinia Virus protein VP39"/>
    <property type="match status" value="1"/>
</dbReference>
<evidence type="ECO:0000256" key="3">
    <source>
        <dbReference type="ARBA" id="ARBA00022679"/>
    </source>
</evidence>
<dbReference type="SUPFAM" id="SSF53335">
    <property type="entry name" value="S-adenosyl-L-methionine-dependent methyltransferases"/>
    <property type="match status" value="1"/>
</dbReference>
<evidence type="ECO:0000256" key="2">
    <source>
        <dbReference type="ARBA" id="ARBA00022603"/>
    </source>
</evidence>
<dbReference type="PANTHER" id="PTHR22807:SF61">
    <property type="entry name" value="NOL1_NOP2_SUN FAMILY PROTEIN _ ANTITERMINATION NUSB DOMAIN-CONTAINING PROTEIN"/>
    <property type="match status" value="1"/>
</dbReference>
<keyword evidence="2 6" id="KW-0489">Methyltransferase</keyword>
<comment type="caution">
    <text evidence="6">Lacks conserved residue(s) required for the propagation of feature annotation.</text>
</comment>
<dbReference type="Pfam" id="PF22458">
    <property type="entry name" value="RsmF-B_ferredox"/>
    <property type="match status" value="1"/>
</dbReference>
<evidence type="ECO:0000256" key="1">
    <source>
        <dbReference type="ARBA" id="ARBA00007494"/>
    </source>
</evidence>
<feature type="region of interest" description="Disordered" evidence="7">
    <location>
        <begin position="1"/>
        <end position="44"/>
    </location>
</feature>
<dbReference type="InterPro" id="IPR018314">
    <property type="entry name" value="RsmB/NOL1/NOP2-like_CS"/>
</dbReference>
<name>A0A426FLT5_9BURK</name>
<dbReference type="InterPro" id="IPR029063">
    <property type="entry name" value="SAM-dependent_MTases_sf"/>
</dbReference>
<evidence type="ECO:0000313" key="9">
    <source>
        <dbReference type="EMBL" id="RRN43776.1"/>
    </source>
</evidence>
<dbReference type="PANTHER" id="PTHR22807">
    <property type="entry name" value="NOP2 YEAST -RELATED NOL1/NOP2/FMU SUN DOMAIN-CONTAINING"/>
    <property type="match status" value="1"/>
</dbReference>
<dbReference type="Pfam" id="PF01189">
    <property type="entry name" value="Methyltr_RsmB-F"/>
    <property type="match status" value="2"/>
</dbReference>
<evidence type="ECO:0000259" key="8">
    <source>
        <dbReference type="PROSITE" id="PS51686"/>
    </source>
</evidence>
<evidence type="ECO:0000256" key="4">
    <source>
        <dbReference type="ARBA" id="ARBA00022691"/>
    </source>
</evidence>
<comment type="caution">
    <text evidence="9">The sequence shown here is derived from an EMBL/GenBank/DDBJ whole genome shotgun (WGS) entry which is preliminary data.</text>
</comment>
<gene>
    <name evidence="9" type="ORF">EHV23_10185</name>
</gene>
<dbReference type="InterPro" id="IPR054728">
    <property type="entry name" value="RsmB-like_ferredoxin"/>
</dbReference>
<evidence type="ECO:0000256" key="7">
    <source>
        <dbReference type="SAM" id="MobiDB-lite"/>
    </source>
</evidence>
<dbReference type="Gene3D" id="1.10.287.730">
    <property type="entry name" value="Helix hairpin bin"/>
    <property type="match status" value="1"/>
</dbReference>
<organism evidence="9 10">
    <name type="scientific">Lautropia dentalis</name>
    <dbReference type="NCBI Taxonomy" id="2490857"/>
    <lineage>
        <taxon>Bacteria</taxon>
        <taxon>Pseudomonadati</taxon>
        <taxon>Pseudomonadota</taxon>
        <taxon>Betaproteobacteria</taxon>
        <taxon>Burkholderiales</taxon>
        <taxon>Burkholderiaceae</taxon>
        <taxon>Lautropia</taxon>
    </lineage>
</organism>
<dbReference type="InterPro" id="IPR001678">
    <property type="entry name" value="MeTrfase_RsmB-F_NOP2_dom"/>
</dbReference>
<keyword evidence="3 6" id="KW-0808">Transferase</keyword>
<evidence type="ECO:0000256" key="6">
    <source>
        <dbReference type="PROSITE-ProRule" id="PRU01023"/>
    </source>
</evidence>
<proteinExistence type="inferred from homology"/>
<comment type="similarity">
    <text evidence="1 6">Belongs to the class I-like SAM-binding methyltransferase superfamily. RsmB/NOP family.</text>
</comment>
<reference evidence="9 10" key="1">
    <citation type="submission" date="2018-11" db="EMBL/GenBank/DDBJ databases">
        <title>Genome sequencing of Lautropia sp. KCOM 2505 (= ChDC F240).</title>
        <authorList>
            <person name="Kook J.-K."/>
            <person name="Park S.-N."/>
            <person name="Lim Y.K."/>
        </authorList>
    </citation>
    <scope>NUCLEOTIDE SEQUENCE [LARGE SCALE GENOMIC DNA]</scope>
    <source>
        <strain evidence="9 10">KCOM 2505</strain>
    </source>
</reference>
<dbReference type="PROSITE" id="PS01153">
    <property type="entry name" value="NOL1_NOP2_SUN"/>
    <property type="match status" value="1"/>
</dbReference>
<dbReference type="Proteomes" id="UP000270261">
    <property type="component" value="Unassembled WGS sequence"/>
</dbReference>
<protein>
    <recommendedName>
        <fullName evidence="8">SAM-dependent MTase RsmB/NOP-type domain-containing protein</fullName>
    </recommendedName>
</protein>
<dbReference type="Gene3D" id="3.30.70.1170">
    <property type="entry name" value="Sun protein, domain 3"/>
    <property type="match status" value="1"/>
</dbReference>
<accession>A0A426FLT5</accession>
<feature type="binding site" evidence="6">
    <location>
        <begin position="301"/>
        <end position="307"/>
    </location>
    <ligand>
        <name>S-adenosyl-L-methionine</name>
        <dbReference type="ChEBI" id="CHEBI:59789"/>
    </ligand>
</feature>
<feature type="active site" description="Nucleophile" evidence="6">
    <location>
        <position position="492"/>
    </location>
</feature>
<dbReference type="InterPro" id="IPR049560">
    <property type="entry name" value="MeTrfase_RsmB-F_NOP2_cat"/>
</dbReference>
<keyword evidence="10" id="KW-1185">Reference proteome</keyword>
<evidence type="ECO:0000256" key="5">
    <source>
        <dbReference type="ARBA" id="ARBA00022884"/>
    </source>
</evidence>
<dbReference type="CDD" id="cd02440">
    <property type="entry name" value="AdoMet_MTases"/>
    <property type="match status" value="1"/>
</dbReference>
<dbReference type="PROSITE" id="PS51686">
    <property type="entry name" value="SAM_MT_RSMB_NOP"/>
    <property type="match status" value="1"/>
</dbReference>
<dbReference type="GO" id="GO:0008173">
    <property type="term" value="F:RNA methyltransferase activity"/>
    <property type="evidence" value="ECO:0007669"/>
    <property type="project" value="InterPro"/>
</dbReference>
<dbReference type="RefSeq" id="WP_125095979.1">
    <property type="nucleotide sequence ID" value="NZ_RRUE01000002.1"/>
</dbReference>
<feature type="domain" description="SAM-dependent MTase RsmB/NOP-type" evidence="8">
    <location>
        <begin position="199"/>
        <end position="554"/>
    </location>
</feature>
<keyword evidence="4 6" id="KW-0949">S-adenosyl-L-methionine</keyword>
<feature type="binding site" evidence="6">
    <location>
        <position position="439"/>
    </location>
    <ligand>
        <name>S-adenosyl-L-methionine</name>
        <dbReference type="ChEBI" id="CHEBI:59789"/>
    </ligand>
</feature>
<dbReference type="GO" id="GO:0003723">
    <property type="term" value="F:RNA binding"/>
    <property type="evidence" value="ECO:0007669"/>
    <property type="project" value="UniProtKB-UniRule"/>
</dbReference>
<dbReference type="SUPFAM" id="SSF48013">
    <property type="entry name" value="NusB-like"/>
    <property type="match status" value="1"/>
</dbReference>
<keyword evidence="5 6" id="KW-0694">RNA-binding</keyword>
<evidence type="ECO:0000313" key="10">
    <source>
        <dbReference type="Proteomes" id="UP000270261"/>
    </source>
</evidence>
<dbReference type="EMBL" id="RRUE01000002">
    <property type="protein sequence ID" value="RRN43776.1"/>
    <property type="molecule type" value="Genomic_DNA"/>
</dbReference>
<dbReference type="PRINTS" id="PR02008">
    <property type="entry name" value="RCMTFAMILY"/>
</dbReference>
<dbReference type="InterPro" id="IPR035926">
    <property type="entry name" value="NusB-like_sf"/>
</dbReference>
<sequence>MSTDKSPDQAAPAAATPISRPRGGLRPAARFQKSPSSKQRDVRPGSTVLRAALADELVAAALALRDMLEGAHLDEAIDHYTHEMPVASARAVRNMAYDATRQYGLLSHIGGQLNRKPPVPLLGALQALGVAQLIDARRPVPVIIDQTVRAVNQLPEGVAYPAAAGFMNATLRRFVRERDALIPPNLPDEARYNHPGWWVTRVRQVWPGQWEAILAASLDRAPLSLRANRRLGGQDEAARRLEAAGIGFRRMGVDGLVLEQPMPVEHIPGFAEGLVSVQDLGAQCAAQLLDPQPGERILDACAAPGGKTAHLLEMADCEVWALDIDPGRASIIMNNLQRSRLPLLPQSGQTLPRGNGGTVDAEPATTVRAAFGTDATMAASDRAAGQGHWPVAADVPDTDDPAQPAVTPAVHWGARVMAADAADPDSWWDGQRFDRILLDAPCSASGIVRRHPDVLWHRQRRDIATFSGTQARLIEKLWPLLRPGGTLLYATCSIFPEEGEAVVSAFVSKHPDCQWQRDVRLTGWPGWPRNGQLLPTRDDRHEHDGFFYALLSRHR</sequence>
<feature type="binding site" evidence="6">
    <location>
        <position position="381"/>
    </location>
    <ligand>
        <name>S-adenosyl-L-methionine</name>
        <dbReference type="ChEBI" id="CHEBI:59789"/>
    </ligand>
</feature>